<evidence type="ECO:0000313" key="2">
    <source>
        <dbReference type="EMBL" id="KFH41071.1"/>
    </source>
</evidence>
<feature type="compositionally biased region" description="Low complexity" evidence="1">
    <location>
        <begin position="542"/>
        <end position="562"/>
    </location>
</feature>
<proteinExistence type="predicted"/>
<evidence type="ECO:0000256" key="1">
    <source>
        <dbReference type="SAM" id="MobiDB-lite"/>
    </source>
</evidence>
<keyword evidence="3" id="KW-1185">Reference proteome</keyword>
<dbReference type="HOGENOM" id="CLU_007263_1_0_1"/>
<sequence length="865" mass="96651">MDPRSTGRGRDADPKGLFLGRCHATTAQDRVGLLPPTSFMSSSFDLYLQYLTMVQFGPEADNVIRKRERVLSYQATPDILPPGEPLIWPVIGKDLDDDAKHPHSLYRLIPTPQGYRNNLTALSDIYNLYFVAYQNRVFVYQLHRGAQSAVHRHPDLQLRARMSPEAGVVGGYVDAQEEAHGRSINHMIVGFLGTDEILLHSADNGDVVAYYTKDIAGHIFGKRPATRNTDLPLRRRISFERQRGPPGLPQPFFAANVFNTAWGLAIHPKSQLIAVTTNRAEVTVFAFAVAPTQSSKAQEERQREPKDDVEAWVRQRRRNWRIVIKLPRRASNLPNVCFLENDEGLAENVCAVDINGSLWIAEIWKPHQAVTWIPRNGDSDFISQEFVQQPSRGWGVLGLRDSHFMAVDTVEELLGAAAHVYDFKQPMPVPVGPPNHELAMATLRVDLSPGLEALKDNPCRPSRSARSQVHPRFAVVANVAGLDNDDEDGPEQATGEEAEDEDSEDLLGWLDEESEEDEEEDQDMDSAEDDAQDNDNVDEATTDAPPAGTEGGAAPAAPNPLMNNPPPPPHNPALLAVPFQETFTNLAEAVEIMNEAFNGFEAQLTWHYGGAPKAETEPPREVKAEPSEASSCTADPLLNMIYYPHNGQTEQAPAGTPARVRYCTALRRMREDVRARRGEGSDRLAREYRLLRTYEKDFEMVHLSQDKVQDLREIGVFCSNAICCESLTRPFFHATSRLSMLAHIPELSVVILGSPTGRVMIATLTRLRTPEPYLSTGWKWDRGIRIECVLPRESDEALHRPRDQVRPLFGVAVGRVPQVGDGSGQDGRGSALLPRRYRIMLHYRNHLILSYEMSRVGEGKKLCFF</sequence>
<feature type="region of interest" description="Disordered" evidence="1">
    <location>
        <begin position="479"/>
        <end position="572"/>
    </location>
</feature>
<name>A0A086SVD9_HAPC1</name>
<dbReference type="OrthoDB" id="5591786at2759"/>
<feature type="compositionally biased region" description="Acidic residues" evidence="1">
    <location>
        <begin position="483"/>
        <end position="541"/>
    </location>
</feature>
<feature type="compositionally biased region" description="Basic and acidic residues" evidence="1">
    <location>
        <begin position="614"/>
        <end position="626"/>
    </location>
</feature>
<feature type="region of interest" description="Disordered" evidence="1">
    <location>
        <begin position="610"/>
        <end position="630"/>
    </location>
</feature>
<evidence type="ECO:0000313" key="3">
    <source>
        <dbReference type="Proteomes" id="UP000029964"/>
    </source>
</evidence>
<gene>
    <name evidence="2" type="ORF">ACRE_082250</name>
</gene>
<dbReference type="EMBL" id="JPKY01000148">
    <property type="protein sequence ID" value="KFH41071.1"/>
    <property type="molecule type" value="Genomic_DNA"/>
</dbReference>
<reference evidence="3" key="1">
    <citation type="journal article" date="2014" name="Genome Announc.">
        <title>Genome sequence and annotation of Acremonium chrysogenum, producer of the beta-lactam antibiotic cephalosporin C.</title>
        <authorList>
            <person name="Terfehr D."/>
            <person name="Dahlmann T.A."/>
            <person name="Specht T."/>
            <person name="Zadra I."/>
            <person name="Kuernsteiner H."/>
            <person name="Kueck U."/>
        </authorList>
    </citation>
    <scope>NUCLEOTIDE SEQUENCE [LARGE SCALE GENOMIC DNA]</scope>
    <source>
        <strain evidence="3">ATCC 11550 / CBS 779.69 / DSM 880 / IAM 14645 / JCM 23072 / IMI 49137</strain>
    </source>
</reference>
<dbReference type="AlphaFoldDB" id="A0A086SVD9"/>
<protein>
    <submittedName>
        <fullName evidence="2">Uncharacterized protein</fullName>
    </submittedName>
</protein>
<comment type="caution">
    <text evidence="2">The sequence shown here is derived from an EMBL/GenBank/DDBJ whole genome shotgun (WGS) entry which is preliminary data.</text>
</comment>
<dbReference type="STRING" id="857340.A0A086SVD9"/>
<accession>A0A086SVD9</accession>
<dbReference type="Proteomes" id="UP000029964">
    <property type="component" value="Unassembled WGS sequence"/>
</dbReference>
<organism evidence="2 3">
    <name type="scientific">Hapsidospora chrysogenum (strain ATCC 11550 / CBS 779.69 / DSM 880 / IAM 14645 / JCM 23072 / IMI 49137)</name>
    <name type="common">Acremonium chrysogenum</name>
    <dbReference type="NCBI Taxonomy" id="857340"/>
    <lineage>
        <taxon>Eukaryota</taxon>
        <taxon>Fungi</taxon>
        <taxon>Dikarya</taxon>
        <taxon>Ascomycota</taxon>
        <taxon>Pezizomycotina</taxon>
        <taxon>Sordariomycetes</taxon>
        <taxon>Hypocreomycetidae</taxon>
        <taxon>Hypocreales</taxon>
        <taxon>Bionectriaceae</taxon>
        <taxon>Hapsidospora</taxon>
    </lineage>
</organism>